<dbReference type="InterPro" id="IPR006115">
    <property type="entry name" value="6PGDH_NADP-bd"/>
</dbReference>
<feature type="domain" description="Transketolase C-terminal" evidence="1">
    <location>
        <begin position="60"/>
        <end position="137"/>
    </location>
</feature>
<protein>
    <submittedName>
        <fullName evidence="3">Transketolase C-terminal domain-containing protein</fullName>
    </submittedName>
</protein>
<accession>A0ABY9URR3</accession>
<keyword evidence="4" id="KW-1185">Reference proteome</keyword>
<proteinExistence type="predicted"/>
<dbReference type="InterPro" id="IPR033248">
    <property type="entry name" value="Transketolase_C"/>
</dbReference>
<dbReference type="RefSeq" id="WP_311034592.1">
    <property type="nucleotide sequence ID" value="NZ_CP117522.1"/>
</dbReference>
<dbReference type="EMBL" id="CP117522">
    <property type="protein sequence ID" value="WNE95239.1"/>
    <property type="molecule type" value="Genomic_DNA"/>
</dbReference>
<evidence type="ECO:0000313" key="4">
    <source>
        <dbReference type="Proteomes" id="UP001305606"/>
    </source>
</evidence>
<name>A0ABY9URR3_9ACTN</name>
<dbReference type="Pfam" id="PF02780">
    <property type="entry name" value="Transketolase_C"/>
    <property type="match status" value="1"/>
</dbReference>
<organism evidence="3 4">
    <name type="scientific">Streptomyces luomodiensis</name>
    <dbReference type="NCBI Taxonomy" id="3026192"/>
    <lineage>
        <taxon>Bacteria</taxon>
        <taxon>Bacillati</taxon>
        <taxon>Actinomycetota</taxon>
        <taxon>Actinomycetes</taxon>
        <taxon>Kitasatosporales</taxon>
        <taxon>Streptomycetaceae</taxon>
        <taxon>Streptomyces</taxon>
    </lineage>
</organism>
<dbReference type="InterPro" id="IPR009014">
    <property type="entry name" value="Transketo_C/PFOR_II"/>
</dbReference>
<sequence>MPSLAFVGVGAIGLPMASRLPAAGYTVTGIDPLPAARERARAAGLTTAARFADVPAADVTLKPFDEETVLGELAGDRLALTLENHTVVGGLYETVASAAVRRGLGVRVTPVALPDAFLAAGALPTLHDRYGLATDRVVETVLAAL</sequence>
<reference evidence="3 4" key="1">
    <citation type="submission" date="2023-02" db="EMBL/GenBank/DDBJ databases">
        <title>Streptomyces sp. SCA4-21 with antifungal activity against Fusarium oxysporum f. sp. cubense, Streptomyces sp. SCA2-17 with antifungal activity against Fusarium oxysporum f. sp. cubense.</title>
        <authorList>
            <person name="Qi D."/>
        </authorList>
    </citation>
    <scope>NUCLEOTIDE SEQUENCE [LARGE SCALE GENOMIC DNA]</scope>
    <source>
        <strain evidence="3 4">SCA4-21</strain>
    </source>
</reference>
<dbReference type="Gene3D" id="3.40.50.920">
    <property type="match status" value="1"/>
</dbReference>
<evidence type="ECO:0000259" key="1">
    <source>
        <dbReference type="Pfam" id="PF02780"/>
    </source>
</evidence>
<gene>
    <name evidence="3" type="ORF">PS467_07685</name>
</gene>
<dbReference type="InterPro" id="IPR036291">
    <property type="entry name" value="NAD(P)-bd_dom_sf"/>
</dbReference>
<evidence type="ECO:0000259" key="2">
    <source>
        <dbReference type="Pfam" id="PF03446"/>
    </source>
</evidence>
<dbReference type="SUPFAM" id="SSF51735">
    <property type="entry name" value="NAD(P)-binding Rossmann-fold domains"/>
    <property type="match status" value="1"/>
</dbReference>
<dbReference type="Pfam" id="PF03446">
    <property type="entry name" value="NAD_binding_2"/>
    <property type="match status" value="1"/>
</dbReference>
<evidence type="ECO:0000313" key="3">
    <source>
        <dbReference type="EMBL" id="WNE95239.1"/>
    </source>
</evidence>
<dbReference type="Proteomes" id="UP001305606">
    <property type="component" value="Chromosome"/>
</dbReference>
<feature type="domain" description="6-phosphogluconate dehydrogenase NADP-binding" evidence="2">
    <location>
        <begin position="4"/>
        <end position="54"/>
    </location>
</feature>